<evidence type="ECO:0000313" key="6">
    <source>
        <dbReference type="Proteomes" id="UP000248410"/>
    </source>
</evidence>
<dbReference type="GO" id="GO:0016491">
    <property type="term" value="F:oxidoreductase activity"/>
    <property type="evidence" value="ECO:0007669"/>
    <property type="project" value="UniProtKB-ARBA"/>
</dbReference>
<dbReference type="AlphaFoldDB" id="A0A2U9ILH1"/>
<evidence type="ECO:0000259" key="3">
    <source>
        <dbReference type="PROSITE" id="PS51371"/>
    </source>
</evidence>
<evidence type="ECO:0000256" key="2">
    <source>
        <dbReference type="PROSITE-ProRule" id="PRU00703"/>
    </source>
</evidence>
<dbReference type="InterPro" id="IPR046342">
    <property type="entry name" value="CBS_dom_sf"/>
</dbReference>
<dbReference type="RefSeq" id="WP_110379788.1">
    <property type="nucleotide sequence ID" value="NZ_CP029288.2"/>
</dbReference>
<evidence type="ECO:0000259" key="4">
    <source>
        <dbReference type="PROSITE" id="PS51379"/>
    </source>
</evidence>
<dbReference type="InterPro" id="IPR000644">
    <property type="entry name" value="CBS_dom"/>
</dbReference>
<gene>
    <name evidence="5" type="ORF">DFR86_04550</name>
</gene>
<dbReference type="PROSITE" id="PS51371">
    <property type="entry name" value="CBS"/>
    <property type="match status" value="1"/>
</dbReference>
<dbReference type="PANTHER" id="PTHR43080">
    <property type="entry name" value="CBS DOMAIN-CONTAINING PROTEIN CBSX3, MITOCHONDRIAL"/>
    <property type="match status" value="1"/>
</dbReference>
<dbReference type="Gene3D" id="3.10.580.10">
    <property type="entry name" value="CBS-domain"/>
    <property type="match status" value="2"/>
</dbReference>
<dbReference type="EMBL" id="CP029288">
    <property type="protein sequence ID" value="AWR96898.1"/>
    <property type="molecule type" value="Genomic_DNA"/>
</dbReference>
<dbReference type="SUPFAM" id="SSF54631">
    <property type="entry name" value="CBS-domain pair"/>
    <property type="match status" value="2"/>
</dbReference>
<proteinExistence type="predicted"/>
<dbReference type="GeneID" id="36837213"/>
<dbReference type="PANTHER" id="PTHR43080:SF2">
    <property type="entry name" value="CBS DOMAIN-CONTAINING PROTEIN"/>
    <property type="match status" value="1"/>
</dbReference>
<evidence type="ECO:0000256" key="1">
    <source>
        <dbReference type="ARBA" id="ARBA00023122"/>
    </source>
</evidence>
<protein>
    <submittedName>
        <fullName evidence="5">Signal transduction protein</fullName>
    </submittedName>
</protein>
<feature type="domain" description="4Fe-4S ferredoxin-type" evidence="4">
    <location>
        <begin position="36"/>
        <end position="65"/>
    </location>
</feature>
<dbReference type="Pfam" id="PF00571">
    <property type="entry name" value="CBS"/>
    <property type="match status" value="3"/>
</dbReference>
<dbReference type="OrthoDB" id="65817at2157"/>
<dbReference type="Proteomes" id="UP000248410">
    <property type="component" value="Chromosome"/>
</dbReference>
<dbReference type="Gene3D" id="3.30.70.20">
    <property type="match status" value="1"/>
</dbReference>
<organism evidence="5 6">
    <name type="scientific">Acidianus sulfidivorans JP7</name>
    <dbReference type="NCBI Taxonomy" id="619593"/>
    <lineage>
        <taxon>Archaea</taxon>
        <taxon>Thermoproteota</taxon>
        <taxon>Thermoprotei</taxon>
        <taxon>Sulfolobales</taxon>
        <taxon>Sulfolobaceae</taxon>
        <taxon>Acidianus</taxon>
    </lineage>
</organism>
<dbReference type="InterPro" id="IPR017896">
    <property type="entry name" value="4Fe4S_Fe-S-bd"/>
</dbReference>
<feature type="domain" description="CBS" evidence="3">
    <location>
        <begin position="139"/>
        <end position="201"/>
    </location>
</feature>
<sequence length="330" mass="37480">MDPIVLIDVDRCVGCFMCERACALAQCLTVDENEKLVKIVRPWDCTGCGACERACPYHCIIVISDPDEVSKRAKITTSRVTRYMSKPVTFCSGTERINEIAKIMILKSIGSLIFYRNNLLHIITETDILKLYLNDAKDISTFNNTALTISEKETITNAIKIMLSKKIGHLPVTSFNEKVIGMLSIRDCLRGIAVTEVINPYITIKKNESLRSIVSHFKHINISEKTTLSEAISIMLKENVKALIVENERVGIFTIRDAIKMISDNADKYDIIRPRYLEALTIDSKVSDAIIYMIKHNTRHVLIKDQNSYFILPIKEVIRDSIWIEKHVIA</sequence>
<dbReference type="SUPFAM" id="SSF54862">
    <property type="entry name" value="4Fe-4S ferredoxins"/>
    <property type="match status" value="1"/>
</dbReference>
<dbReference type="PROSITE" id="PS00198">
    <property type="entry name" value="4FE4S_FER_1"/>
    <property type="match status" value="1"/>
</dbReference>
<dbReference type="InterPro" id="IPR017900">
    <property type="entry name" value="4Fe4S_Fe_S_CS"/>
</dbReference>
<reference evidence="5 6" key="1">
    <citation type="submission" date="2018-05" db="EMBL/GenBank/DDBJ databases">
        <title>Complete Genome Sequences of Extremely Thermoacidophilic, Metal-Mobilizing Type-Strain Members of the Archaeal Family Sulfolobaceae: Acidianus brierleyi DSM-1651T, Acidianus sulfidivorans DSM-18786T, Metallosphaera hakonensis DSM-7519T, and Metallosphaera prunae DSM-10039T.</title>
        <authorList>
            <person name="Counts J.A."/>
            <person name="Kelly R.M."/>
        </authorList>
    </citation>
    <scope>NUCLEOTIDE SEQUENCE [LARGE SCALE GENOMIC DNA]</scope>
    <source>
        <strain evidence="5 6">JP7</strain>
    </source>
</reference>
<dbReference type="SMART" id="SM00116">
    <property type="entry name" value="CBS"/>
    <property type="match status" value="3"/>
</dbReference>
<dbReference type="CDD" id="cd02205">
    <property type="entry name" value="CBS_pair_SF"/>
    <property type="match status" value="1"/>
</dbReference>
<accession>A0A2U9ILH1</accession>
<keyword evidence="1 2" id="KW-0129">CBS domain</keyword>
<evidence type="ECO:0000313" key="5">
    <source>
        <dbReference type="EMBL" id="AWR96898.1"/>
    </source>
</evidence>
<dbReference type="Pfam" id="PF12838">
    <property type="entry name" value="Fer4_7"/>
    <property type="match status" value="1"/>
</dbReference>
<dbReference type="PROSITE" id="PS51379">
    <property type="entry name" value="4FE4S_FER_2"/>
    <property type="match status" value="2"/>
</dbReference>
<dbReference type="KEGG" id="asul:DFR86_04550"/>
<feature type="domain" description="4Fe-4S ferredoxin-type" evidence="4">
    <location>
        <begin position="3"/>
        <end position="33"/>
    </location>
</feature>
<keyword evidence="6" id="KW-1185">Reference proteome</keyword>
<dbReference type="InterPro" id="IPR051257">
    <property type="entry name" value="Diverse_CBS-Domain"/>
</dbReference>
<name>A0A2U9ILH1_9CREN</name>